<dbReference type="Proteomes" id="UP000772434">
    <property type="component" value="Unassembled WGS sequence"/>
</dbReference>
<proteinExistence type="predicted"/>
<comment type="caution">
    <text evidence="3">The sequence shown here is derived from an EMBL/GenBank/DDBJ whole genome shotgun (WGS) entry which is preliminary data.</text>
</comment>
<accession>A0A9P5PPH4</accession>
<keyword evidence="2" id="KW-0812">Transmembrane</keyword>
<name>A0A9P5PPH4_9AGAR</name>
<evidence type="ECO:0000256" key="1">
    <source>
        <dbReference type="SAM" id="MobiDB-lite"/>
    </source>
</evidence>
<dbReference type="OrthoDB" id="531190at2759"/>
<reference evidence="3" key="1">
    <citation type="submission" date="2020-11" db="EMBL/GenBank/DDBJ databases">
        <authorList>
            <consortium name="DOE Joint Genome Institute"/>
            <person name="Ahrendt S."/>
            <person name="Riley R."/>
            <person name="Andreopoulos W."/>
            <person name="Labutti K."/>
            <person name="Pangilinan J."/>
            <person name="Ruiz-Duenas F.J."/>
            <person name="Barrasa J.M."/>
            <person name="Sanchez-Garcia M."/>
            <person name="Camarero S."/>
            <person name="Miyauchi S."/>
            <person name="Serrano A."/>
            <person name="Linde D."/>
            <person name="Babiker R."/>
            <person name="Drula E."/>
            <person name="Ayuso-Fernandez I."/>
            <person name="Pacheco R."/>
            <person name="Padilla G."/>
            <person name="Ferreira P."/>
            <person name="Barriuso J."/>
            <person name="Kellner H."/>
            <person name="Castanera R."/>
            <person name="Alfaro M."/>
            <person name="Ramirez L."/>
            <person name="Pisabarro A.G."/>
            <person name="Kuo A."/>
            <person name="Tritt A."/>
            <person name="Lipzen A."/>
            <person name="He G."/>
            <person name="Yan M."/>
            <person name="Ng V."/>
            <person name="Cullen D."/>
            <person name="Martin F."/>
            <person name="Rosso M.-N."/>
            <person name="Henrissat B."/>
            <person name="Hibbett D."/>
            <person name="Martinez A.T."/>
            <person name="Grigoriev I.V."/>
        </authorList>
    </citation>
    <scope>NUCLEOTIDE SEQUENCE</scope>
    <source>
        <strain evidence="3">AH 40177</strain>
    </source>
</reference>
<keyword evidence="2" id="KW-0472">Membrane</keyword>
<sequence length="255" mass="28343">MVNVNIISIAVAVVALIGTVTQAALAGWFNLHSEKRKRQDSHLSEEKKRQESLRATPPKYHDPLHLAADDLSVKLINIISYGFAHELAQNTYTSHDDPGVEGYSVKHTSFAFAQFFAWVHILRRDTEFLRPHTTPGSAGADVIKLLARIRSVLRSGFQPRFQIATGVQSAMGEIATTSDSPDGTGQLRCIGYAAFCEKWAKEPAFRTWFDPIVRGVRDLARQPKDVIQTISTPMLKDTARENQQDVCAESVQQAL</sequence>
<keyword evidence="4" id="KW-1185">Reference proteome</keyword>
<feature type="region of interest" description="Disordered" evidence="1">
    <location>
        <begin position="39"/>
        <end position="61"/>
    </location>
</feature>
<organism evidence="3 4">
    <name type="scientific">Rhodocollybia butyracea</name>
    <dbReference type="NCBI Taxonomy" id="206335"/>
    <lineage>
        <taxon>Eukaryota</taxon>
        <taxon>Fungi</taxon>
        <taxon>Dikarya</taxon>
        <taxon>Basidiomycota</taxon>
        <taxon>Agaricomycotina</taxon>
        <taxon>Agaricomycetes</taxon>
        <taxon>Agaricomycetidae</taxon>
        <taxon>Agaricales</taxon>
        <taxon>Marasmiineae</taxon>
        <taxon>Omphalotaceae</taxon>
        <taxon>Rhodocollybia</taxon>
    </lineage>
</organism>
<feature type="transmembrane region" description="Helical" evidence="2">
    <location>
        <begin position="6"/>
        <end position="29"/>
    </location>
</feature>
<evidence type="ECO:0000256" key="2">
    <source>
        <dbReference type="SAM" id="Phobius"/>
    </source>
</evidence>
<protein>
    <submittedName>
        <fullName evidence="3">Uncharacterized protein</fullName>
    </submittedName>
</protein>
<feature type="compositionally biased region" description="Basic and acidic residues" evidence="1">
    <location>
        <begin position="40"/>
        <end position="52"/>
    </location>
</feature>
<evidence type="ECO:0000313" key="4">
    <source>
        <dbReference type="Proteomes" id="UP000772434"/>
    </source>
</evidence>
<dbReference type="EMBL" id="JADNRY010000100">
    <property type="protein sequence ID" value="KAF9065630.1"/>
    <property type="molecule type" value="Genomic_DNA"/>
</dbReference>
<keyword evidence="2" id="KW-1133">Transmembrane helix</keyword>
<evidence type="ECO:0000313" key="3">
    <source>
        <dbReference type="EMBL" id="KAF9065630.1"/>
    </source>
</evidence>
<dbReference type="AlphaFoldDB" id="A0A9P5PPH4"/>
<gene>
    <name evidence="3" type="ORF">BDP27DRAFT_1424608</name>
</gene>